<dbReference type="Pfam" id="PF00134">
    <property type="entry name" value="Cyclin_N"/>
    <property type="match status" value="1"/>
</dbReference>
<comment type="caution">
    <text evidence="9">The sequence shown here is derived from an EMBL/GenBank/DDBJ whole genome shotgun (WGS) entry which is preliminary data.</text>
</comment>
<dbReference type="SMART" id="SM00385">
    <property type="entry name" value="CYCLIN"/>
    <property type="match status" value="1"/>
</dbReference>
<dbReference type="GO" id="GO:0046983">
    <property type="term" value="F:protein dimerization activity"/>
    <property type="evidence" value="ECO:0007669"/>
    <property type="project" value="InterPro"/>
</dbReference>
<accession>A0AA88H8N3</accession>
<keyword evidence="10" id="KW-1185">Reference proteome</keyword>
<dbReference type="EMBL" id="JAVRJZ010000019">
    <property type="protein sequence ID" value="KAK2706943.1"/>
    <property type="molecule type" value="Genomic_DNA"/>
</dbReference>
<evidence type="ECO:0000313" key="10">
    <source>
        <dbReference type="Proteomes" id="UP001187531"/>
    </source>
</evidence>
<comment type="similarity">
    <text evidence="1">Belongs to the cyclin family. Cyclin C subfamily.</text>
</comment>
<dbReference type="InterPro" id="IPR052958">
    <property type="entry name" value="IFN-induced_PKR_regulator"/>
</dbReference>
<name>A0AA88H8N3_ARTSF</name>
<comment type="subunit">
    <text evidence="6">Associates primarily with CDK7 and MAT1 to form the CAK complex. CAK can further associate with the core-TFIIH to form the TFIIH basal transcription factor.</text>
</comment>
<dbReference type="InterPro" id="IPR008906">
    <property type="entry name" value="HATC_C_dom"/>
</dbReference>
<dbReference type="Proteomes" id="UP001187531">
    <property type="component" value="Unassembled WGS sequence"/>
</dbReference>
<evidence type="ECO:0000256" key="6">
    <source>
        <dbReference type="ARBA" id="ARBA00026042"/>
    </source>
</evidence>
<dbReference type="InterPro" id="IPR013763">
    <property type="entry name" value="Cyclin-like_dom"/>
</dbReference>
<reference evidence="9" key="1">
    <citation type="submission" date="2023-07" db="EMBL/GenBank/DDBJ databases">
        <title>Chromosome-level genome assembly of Artemia franciscana.</title>
        <authorList>
            <person name="Jo E."/>
        </authorList>
    </citation>
    <scope>NUCLEOTIDE SEQUENCE</scope>
    <source>
        <tissue evidence="9">Whole body</tissue>
    </source>
</reference>
<dbReference type="FunFam" id="1.10.472.10:FF:000029">
    <property type="entry name" value="Cyclin h"/>
    <property type="match status" value="1"/>
</dbReference>
<feature type="non-terminal residue" evidence="9">
    <location>
        <position position="1"/>
    </location>
</feature>
<evidence type="ECO:0000259" key="8">
    <source>
        <dbReference type="SMART" id="SM00385"/>
    </source>
</evidence>
<sequence>MADVRNANNKSHLGVTDHWLKANYSRGSVTVTCRGLIGTVYAFQLKNSGSNFVKAFKEYEAPAASESDDFHGRSDEIDSIEKHIVTVEQHSDEIGAPEACLHSICALTLPLSRLFQKKTLDLGAADGHVFDLLDVLAKRWETCDEEFALVFEQVKELSDKIQLAVEVPRITQRQVYRNNPPHTTPEEYYRRIVFIHMLDSVISDLKSRLSRDTLNSFRLTVLLLSNIVNCTDDLLQSSVKEISSMYGQLLGLTVPSTRATLILAEVHVWRSRWLRVKREGGIFPSSVEETAKECDRHLYPYVSSLLDIFISLPVSVAAAERSFSTLRKLKTWLRAQMGQTRLSGLALLNMHRDIDISIDRVIDSSQLKNWMFANEESIKNQRKVSNENFISRQKPLNQLEGRSTEFLTYDEEKEILMFYEQKLFELCKIFKPAMPPSVVGTGFHYFKRFYLKNSVMDYHPRDILATCVYLAAKVDEFNVSIGSFVANLRGDQEKASGIILNNELLLMQQLGYQLTIHNPYRPIEGFLIDIKTRYSQIGSIDKVRPKIDEFLENYYFTDLCLIYAPSQIALAAIIHAFSQEPGSLDRYVIDVLIPGDESHLGPLVEVI</sequence>
<dbReference type="InterPro" id="IPR006671">
    <property type="entry name" value="Cyclin_N"/>
</dbReference>
<evidence type="ECO:0000256" key="5">
    <source>
        <dbReference type="ARBA" id="ARBA00025343"/>
    </source>
</evidence>
<dbReference type="InterPro" id="IPR027081">
    <property type="entry name" value="CyclinH/Ccl1"/>
</dbReference>
<evidence type="ECO:0000256" key="2">
    <source>
        <dbReference type="ARBA" id="ARBA00019496"/>
    </source>
</evidence>
<evidence type="ECO:0000313" key="9">
    <source>
        <dbReference type="EMBL" id="KAK2706943.1"/>
    </source>
</evidence>
<dbReference type="Gene3D" id="1.10.472.10">
    <property type="entry name" value="Cyclin-like"/>
    <property type="match status" value="1"/>
</dbReference>
<evidence type="ECO:0000256" key="7">
    <source>
        <dbReference type="RuleBase" id="RU000383"/>
    </source>
</evidence>
<evidence type="ECO:0000256" key="3">
    <source>
        <dbReference type="ARBA" id="ARBA00023127"/>
    </source>
</evidence>
<comment type="function">
    <text evidence="5">Regulates CDK7, the catalytic subunit of the CDK-activating kinase (CAK) enzymatic complex. CAK activates the cyclin-associated kinases CDK1, CDK2, CDK4 and CDK6 by threonine phosphorylation. CAK complexed to the core-TFIIH basal transcription factor activates RNA polymerase II by serine phosphorylation of the repetitive C-terminal domain (CTD) of its large subunit (POLR2A), allowing its escape from the promoter and elongation of the transcripts. Involved in cell cycle control and in RNA transcription by RNA polymerase II. Its expression and activity are constant throughout the cell cycle.</text>
</comment>
<dbReference type="CDD" id="cd20524">
    <property type="entry name" value="CYCLIN_CCNH_rpt1"/>
    <property type="match status" value="1"/>
</dbReference>
<dbReference type="PANTHER" id="PTHR46289">
    <property type="entry name" value="52 KDA REPRESSOR OF THE INHIBITOR OF THE PROTEIN KINASE-LIKE PROTEIN-RELATED"/>
    <property type="match status" value="1"/>
</dbReference>
<dbReference type="Pfam" id="PF05699">
    <property type="entry name" value="Dimer_Tnp_hAT"/>
    <property type="match status" value="1"/>
</dbReference>
<dbReference type="Pfam" id="PF16899">
    <property type="entry name" value="Cyclin_C_2"/>
    <property type="match status" value="1"/>
</dbReference>
<proteinExistence type="inferred from homology"/>
<dbReference type="InterPro" id="IPR036915">
    <property type="entry name" value="Cyclin-like_sf"/>
</dbReference>
<evidence type="ECO:0000256" key="1">
    <source>
        <dbReference type="ARBA" id="ARBA00008638"/>
    </source>
</evidence>
<dbReference type="InterPro" id="IPR031658">
    <property type="entry name" value="Cyclin_C_2"/>
</dbReference>
<dbReference type="GO" id="GO:0070985">
    <property type="term" value="C:transcription factor TFIIK complex"/>
    <property type="evidence" value="ECO:0007669"/>
    <property type="project" value="InterPro"/>
</dbReference>
<evidence type="ECO:0000256" key="4">
    <source>
        <dbReference type="ARBA" id="ARBA00023306"/>
    </source>
</evidence>
<feature type="domain" description="Cyclin-like" evidence="8">
    <location>
        <begin position="421"/>
        <end position="508"/>
    </location>
</feature>
<dbReference type="SUPFAM" id="SSF47954">
    <property type="entry name" value="Cyclin-like"/>
    <property type="match status" value="2"/>
</dbReference>
<organism evidence="9 10">
    <name type="scientific">Artemia franciscana</name>
    <name type="common">Brine shrimp</name>
    <name type="synonym">Artemia sanfranciscana</name>
    <dbReference type="NCBI Taxonomy" id="6661"/>
    <lineage>
        <taxon>Eukaryota</taxon>
        <taxon>Metazoa</taxon>
        <taxon>Ecdysozoa</taxon>
        <taxon>Arthropoda</taxon>
        <taxon>Crustacea</taxon>
        <taxon>Branchiopoda</taxon>
        <taxon>Anostraca</taxon>
        <taxon>Artemiidae</taxon>
        <taxon>Artemia</taxon>
    </lineage>
</organism>
<dbReference type="CDD" id="cd20525">
    <property type="entry name" value="CYCLIN_CCNH_rpt2"/>
    <property type="match status" value="1"/>
</dbReference>
<keyword evidence="4" id="KW-0131">Cell cycle</keyword>
<dbReference type="GO" id="GO:0016538">
    <property type="term" value="F:cyclin-dependent protein serine/threonine kinase regulator activity"/>
    <property type="evidence" value="ECO:0007669"/>
    <property type="project" value="InterPro"/>
</dbReference>
<dbReference type="GO" id="GO:0006351">
    <property type="term" value="P:DNA-templated transcription"/>
    <property type="evidence" value="ECO:0007669"/>
    <property type="project" value="InterPro"/>
</dbReference>
<keyword evidence="3 7" id="KW-0195">Cyclin</keyword>
<gene>
    <name evidence="9" type="ORF">QYM36_014840</name>
</gene>
<dbReference type="AlphaFoldDB" id="A0AA88H8N3"/>
<protein>
    <recommendedName>
        <fullName evidence="2">Cyclin-H</fullName>
    </recommendedName>
</protein>
<dbReference type="PANTHER" id="PTHR46289:SF14">
    <property type="entry name" value="DUF4371 DOMAIN-CONTAINING PROTEIN"/>
    <property type="match status" value="1"/>
</dbReference>
<dbReference type="NCBIfam" id="TIGR00569">
    <property type="entry name" value="ccl1"/>
    <property type="match status" value="1"/>
</dbReference>